<evidence type="ECO:0000256" key="1">
    <source>
        <dbReference type="SAM" id="MobiDB-lite"/>
    </source>
</evidence>
<name>V9EPX5_PHYNI</name>
<reference evidence="2 3" key="1">
    <citation type="submission" date="2013-11" db="EMBL/GenBank/DDBJ databases">
        <title>The Genome Sequence of Phytophthora parasitica P1569.</title>
        <authorList>
            <consortium name="The Broad Institute Genomics Platform"/>
            <person name="Russ C."/>
            <person name="Tyler B."/>
            <person name="Panabieres F."/>
            <person name="Shan W."/>
            <person name="Tripathy S."/>
            <person name="Grunwald N."/>
            <person name="Machado M."/>
            <person name="Johnson C.S."/>
            <person name="Arredondo F."/>
            <person name="Hong C."/>
            <person name="Coffey M."/>
            <person name="Young S.K."/>
            <person name="Zeng Q."/>
            <person name="Gargeya S."/>
            <person name="Fitzgerald M."/>
            <person name="Abouelleil A."/>
            <person name="Alvarado L."/>
            <person name="Chapman S.B."/>
            <person name="Gainer-Dewar J."/>
            <person name="Goldberg J."/>
            <person name="Griggs A."/>
            <person name="Gujja S."/>
            <person name="Hansen M."/>
            <person name="Howarth C."/>
            <person name="Imamovic A."/>
            <person name="Ireland A."/>
            <person name="Larimer J."/>
            <person name="McCowan C."/>
            <person name="Murphy C."/>
            <person name="Pearson M."/>
            <person name="Poon T.W."/>
            <person name="Priest M."/>
            <person name="Roberts A."/>
            <person name="Saif S."/>
            <person name="Shea T."/>
            <person name="Sykes S."/>
            <person name="Wortman J."/>
            <person name="Nusbaum C."/>
            <person name="Birren B."/>
        </authorList>
    </citation>
    <scope>NUCLEOTIDE SEQUENCE [LARGE SCALE GENOMIC DNA]</scope>
    <source>
        <strain evidence="2 3">P1569</strain>
    </source>
</reference>
<dbReference type="Proteomes" id="UP000018721">
    <property type="component" value="Unassembled WGS sequence"/>
</dbReference>
<protein>
    <recommendedName>
        <fullName evidence="4">VASt domain-containing protein</fullName>
    </recommendedName>
</protein>
<feature type="region of interest" description="Disordered" evidence="1">
    <location>
        <begin position="37"/>
        <end position="81"/>
    </location>
</feature>
<proteinExistence type="predicted"/>
<keyword evidence="3" id="KW-1185">Reference proteome</keyword>
<dbReference type="EMBL" id="ANIZ01002328">
    <property type="protein sequence ID" value="ETI41315.1"/>
    <property type="molecule type" value="Genomic_DNA"/>
</dbReference>
<accession>V9EPX5</accession>
<dbReference type="AlphaFoldDB" id="V9EPX5"/>
<feature type="compositionally biased region" description="Polar residues" evidence="1">
    <location>
        <begin position="116"/>
        <end position="128"/>
    </location>
</feature>
<evidence type="ECO:0008006" key="4">
    <source>
        <dbReference type="Google" id="ProtNLM"/>
    </source>
</evidence>
<organism evidence="2 3">
    <name type="scientific">Phytophthora nicotianae P1569</name>
    <dbReference type="NCBI Taxonomy" id="1317065"/>
    <lineage>
        <taxon>Eukaryota</taxon>
        <taxon>Sar</taxon>
        <taxon>Stramenopiles</taxon>
        <taxon>Oomycota</taxon>
        <taxon>Peronosporomycetes</taxon>
        <taxon>Peronosporales</taxon>
        <taxon>Peronosporaceae</taxon>
        <taxon>Phytophthora</taxon>
    </lineage>
</organism>
<evidence type="ECO:0000313" key="2">
    <source>
        <dbReference type="EMBL" id="ETI41315.1"/>
    </source>
</evidence>
<gene>
    <name evidence="2" type="ORF">F443_13452</name>
</gene>
<comment type="caution">
    <text evidence="2">The sequence shown here is derived from an EMBL/GenBank/DDBJ whole genome shotgun (WGS) entry which is preliminary data.</text>
</comment>
<dbReference type="eggNOG" id="ENOG502RGF8">
    <property type="taxonomic scope" value="Eukaryota"/>
</dbReference>
<feature type="region of interest" description="Disordered" evidence="1">
    <location>
        <begin position="109"/>
        <end position="128"/>
    </location>
</feature>
<feature type="compositionally biased region" description="Basic residues" evidence="1">
    <location>
        <begin position="53"/>
        <end position="71"/>
    </location>
</feature>
<evidence type="ECO:0000313" key="3">
    <source>
        <dbReference type="Proteomes" id="UP000018721"/>
    </source>
</evidence>
<sequence>MNTSDLKLPEDLEDVTLSDVAELLGVLDNDASHDLQIGLKEVKPDESNATAKSRPRPKKASNQPSRKRKNKPGYSTQRLRRRKAEAIELSRQIPILEEWLARVKHPRTVDGERGISPQQRKQSSNQWASTALEEFRKRRMAETINRKLKAVLAHQVKLNRALLGVIQDESALSQEKKFVFESPPTARTALSSLDNSHALVEQLAQAVPHLYSLSETLFSHKNVPSFGCSMQPGIDVFGGRIIELVARVPVENSLKQVSDVMWQDLNGPCNMPDKSYRYMNERGPDAVAKSFDLTVRCPSRTTATHGLQYLQRFEEEERIVHIRLSKLLLPTEGLQLCSHAWSVISKTTTEKCEVKFYLQLFVERQEGFSAVENDIKFIQEDVLDTWAMKLRSHWQWQQELVTVNTTR</sequence>
<dbReference type="OrthoDB" id="125720at2759"/>